<protein>
    <recommendedName>
        <fullName evidence="2">Anti-sigma factor antagonist</fullName>
    </recommendedName>
</protein>
<dbReference type="KEGG" id="ria:C7V51_14175"/>
<evidence type="ECO:0000313" key="5">
    <source>
        <dbReference type="Proteomes" id="UP000283946"/>
    </source>
</evidence>
<dbReference type="Pfam" id="PF01740">
    <property type="entry name" value="STAS"/>
    <property type="match status" value="1"/>
</dbReference>
<organism evidence="4 5">
    <name type="scientific">Rathayibacter iranicus</name>
    <dbReference type="NCBI Taxonomy" id="59737"/>
    <lineage>
        <taxon>Bacteria</taxon>
        <taxon>Bacillati</taxon>
        <taxon>Actinomycetota</taxon>
        <taxon>Actinomycetes</taxon>
        <taxon>Micrococcales</taxon>
        <taxon>Microbacteriaceae</taxon>
        <taxon>Rathayibacter</taxon>
    </lineage>
</organism>
<dbReference type="InterPro" id="IPR003658">
    <property type="entry name" value="Anti-sigma_ant"/>
</dbReference>
<dbReference type="NCBIfam" id="TIGR00377">
    <property type="entry name" value="ant_ant_sig"/>
    <property type="match status" value="1"/>
</dbReference>
<evidence type="ECO:0000256" key="1">
    <source>
        <dbReference type="ARBA" id="ARBA00009013"/>
    </source>
</evidence>
<evidence type="ECO:0000313" key="4">
    <source>
        <dbReference type="EMBL" id="AZZ56893.1"/>
    </source>
</evidence>
<gene>
    <name evidence="4" type="ORF">C7V51_14175</name>
</gene>
<dbReference type="CDD" id="cd07043">
    <property type="entry name" value="STAS_anti-anti-sigma_factors"/>
    <property type="match status" value="1"/>
</dbReference>
<comment type="similarity">
    <text evidence="1 2">Belongs to the anti-sigma-factor antagonist family.</text>
</comment>
<dbReference type="AlphaFoldDB" id="A0AAD1EN89"/>
<sequence length="110" mass="11596">MTITTETIEPDITILNVGDRLTASSAQELRAAVRRAVDAGSPRIVVELSEVRVMDSSGLGALVSALKIARQAGGDLRIASPSRQVAMALTLSNLDRLLVGFDCAAAAYRE</sequence>
<dbReference type="RefSeq" id="WP_104266103.1">
    <property type="nucleotide sequence ID" value="NZ_CP028130.1"/>
</dbReference>
<dbReference type="EMBL" id="CP028130">
    <property type="protein sequence ID" value="AZZ56893.1"/>
    <property type="molecule type" value="Genomic_DNA"/>
</dbReference>
<dbReference type="PANTHER" id="PTHR33495:SF2">
    <property type="entry name" value="ANTI-SIGMA FACTOR ANTAGONIST TM_1081-RELATED"/>
    <property type="match status" value="1"/>
</dbReference>
<dbReference type="GO" id="GO:0043856">
    <property type="term" value="F:anti-sigma factor antagonist activity"/>
    <property type="evidence" value="ECO:0007669"/>
    <property type="project" value="InterPro"/>
</dbReference>
<dbReference type="Proteomes" id="UP000283946">
    <property type="component" value="Chromosome"/>
</dbReference>
<name>A0AAD1EN89_9MICO</name>
<evidence type="ECO:0000256" key="2">
    <source>
        <dbReference type="RuleBase" id="RU003749"/>
    </source>
</evidence>
<proteinExistence type="inferred from homology"/>
<evidence type="ECO:0000259" key="3">
    <source>
        <dbReference type="PROSITE" id="PS50801"/>
    </source>
</evidence>
<accession>A0AAD1EN89</accession>
<dbReference type="InterPro" id="IPR036513">
    <property type="entry name" value="STAS_dom_sf"/>
</dbReference>
<dbReference type="PANTHER" id="PTHR33495">
    <property type="entry name" value="ANTI-SIGMA FACTOR ANTAGONIST TM_1081-RELATED-RELATED"/>
    <property type="match status" value="1"/>
</dbReference>
<reference evidence="4 5" key="1">
    <citation type="submission" date="2018-03" db="EMBL/GenBank/DDBJ databases">
        <title>Bacteriophage NCPPB3778 and a type I-E CRISPR drive the evolution of the US Biological Select Agent, Rathayibacter toxicus.</title>
        <authorList>
            <person name="Davis E.W.II."/>
            <person name="Tabima J.F."/>
            <person name="Weisberg A.J."/>
            <person name="Dantas Lopes L."/>
            <person name="Wiseman M.S."/>
            <person name="Wiseman M.S."/>
            <person name="Pupko T."/>
            <person name="Belcher M.S."/>
            <person name="Sechler A.J."/>
            <person name="Tancos M.A."/>
            <person name="Schroeder B.K."/>
            <person name="Murray T.D."/>
            <person name="Luster D.G."/>
            <person name="Schneider W.L."/>
            <person name="Rogers E."/>
            <person name="Andreote F.D."/>
            <person name="Grunwald N.J."/>
            <person name="Putnam M.L."/>
            <person name="Chang J.H."/>
        </authorList>
    </citation>
    <scope>NUCLEOTIDE SEQUENCE [LARGE SCALE GENOMIC DNA]</scope>
    <source>
        <strain evidence="4 5">NCCPB 2253</strain>
    </source>
</reference>
<dbReference type="Gene3D" id="3.30.750.24">
    <property type="entry name" value="STAS domain"/>
    <property type="match status" value="1"/>
</dbReference>
<dbReference type="InterPro" id="IPR002645">
    <property type="entry name" value="STAS_dom"/>
</dbReference>
<dbReference type="SUPFAM" id="SSF52091">
    <property type="entry name" value="SpoIIaa-like"/>
    <property type="match status" value="1"/>
</dbReference>
<dbReference type="PROSITE" id="PS50801">
    <property type="entry name" value="STAS"/>
    <property type="match status" value="1"/>
</dbReference>
<feature type="domain" description="STAS" evidence="3">
    <location>
        <begin position="10"/>
        <end position="110"/>
    </location>
</feature>